<evidence type="ECO:0000313" key="4">
    <source>
        <dbReference type="Proteomes" id="UP000069906"/>
    </source>
</evidence>
<dbReference type="GeneID" id="26009490"/>
<dbReference type="STRING" id="1604004.HLASA_0117"/>
<dbReference type="AlphaFoldDB" id="A0A0F7P627"/>
<dbReference type="InterPro" id="IPR023393">
    <property type="entry name" value="START-like_dom_sf"/>
</dbReference>
<dbReference type="Pfam" id="PF10604">
    <property type="entry name" value="Polyketide_cyc2"/>
    <property type="match status" value="1"/>
</dbReference>
<protein>
    <recommendedName>
        <fullName evidence="5">Polyketide cyclase</fullName>
    </recommendedName>
</protein>
<dbReference type="EMBL" id="CP008874">
    <property type="protein sequence ID" value="AKH96631.1"/>
    <property type="molecule type" value="Genomic_DNA"/>
</dbReference>
<dbReference type="Gene3D" id="3.30.530.20">
    <property type="match status" value="1"/>
</dbReference>
<dbReference type="Proteomes" id="UP000060390">
    <property type="component" value="Chromosome"/>
</dbReference>
<keyword evidence="4" id="KW-1185">Reference proteome</keyword>
<dbReference type="SUPFAM" id="SSF55961">
    <property type="entry name" value="Bet v1-like"/>
    <property type="match status" value="1"/>
</dbReference>
<gene>
    <name evidence="2" type="ORF">HLASA_0117</name>
    <name evidence="1" type="ORF">HLASF_0117</name>
</gene>
<reference evidence="1 4" key="1">
    <citation type="journal article" date="2015" name="ISME J.">
        <title>Elemental sulfur and acetate can support life of a novel strictly anaerobic haloarchaeon.</title>
        <authorList>
            <person name="Sorokin D.Y."/>
            <person name="Kublanov I.V."/>
            <person name="Gavrilov S.N."/>
            <person name="Rojo D."/>
            <person name="Roman P."/>
            <person name="Golyshin P.N."/>
            <person name="Slepak V.Z."/>
            <person name="Smedile F."/>
            <person name="Ferrer M."/>
            <person name="Messina E."/>
            <person name="La Cono V."/>
            <person name="Yakimov M.M."/>
        </authorList>
    </citation>
    <scope>NUCLEOTIDE SEQUENCE [LARGE SCALE GENOMIC DNA]</scope>
    <source>
        <strain evidence="1 4">HSR2</strain>
    </source>
</reference>
<dbReference type="RefSeq" id="WP_050047478.1">
    <property type="nucleotide sequence ID" value="NZ_CP008874.1"/>
</dbReference>
<evidence type="ECO:0008006" key="5">
    <source>
        <dbReference type="Google" id="ProtNLM"/>
    </source>
</evidence>
<evidence type="ECO:0000313" key="2">
    <source>
        <dbReference type="EMBL" id="ALG81033.1"/>
    </source>
</evidence>
<reference evidence="3" key="2">
    <citation type="submission" date="2015-05" db="EMBL/GenBank/DDBJ databases">
        <title>Complete genome sequence of Halanaeroarchaeum sulfurireducens type strain M27-SA2, a sulfate-reducer haloarchaeon from marine anoxic lake Medee.</title>
        <authorList>
            <person name="Messina E."/>
            <person name="Kublanov I.V."/>
            <person name="Toshchakov S."/>
            <person name="Arcadi E."/>
            <person name="La Spada G."/>
            <person name="La Cono V."/>
            <person name="Yakimov M.M."/>
        </authorList>
    </citation>
    <scope>NUCLEOTIDE SEQUENCE [LARGE SCALE GENOMIC DNA]</scope>
    <source>
        <strain evidence="3">M27-SA2</strain>
    </source>
</reference>
<sequence length="135" mass="14524">MRTVRETRRVGAPPSAVLDFLDPATVVDMEGTFAAIDTAETDGESRVTARGGGMEVVFAFIETAEGYEYDQLGGAGPFETMQSTLTVTPEDEGSRVTVESEVSLGLPVAAISDRVAAWKRRGEIKRLLRAIEESV</sequence>
<name>A0A0F7P627_9EURY</name>
<evidence type="ECO:0000313" key="3">
    <source>
        <dbReference type="Proteomes" id="UP000060390"/>
    </source>
</evidence>
<accession>A0A0F7P627</accession>
<reference evidence="2 3" key="3">
    <citation type="journal article" date="2016" name="Stand. Genomic Sci.">
        <title>Complete genome sequence of 'Halanaeroarchaeum sulfurireducens' M27-SA2, a sulfur-reducing and acetate-oxidizing haloarchaeon from the deep-sea hypersaline anoxic lake Medee.</title>
        <authorList>
            <person name="Messina E."/>
            <person name="Sorokin D.Y."/>
            <person name="Kublanov I.V."/>
            <person name="Toshchakov S."/>
            <person name="Lopatina A."/>
            <person name="Arcadi E."/>
            <person name="Smedile F."/>
            <person name="La Spada G."/>
            <person name="La Cono V."/>
            <person name="Yakimov M.M."/>
        </authorList>
    </citation>
    <scope>NUCLEOTIDE SEQUENCE [LARGE SCALE GENOMIC DNA]</scope>
    <source>
        <strain evidence="2 3">M27-SA2</strain>
    </source>
</reference>
<evidence type="ECO:0000313" key="1">
    <source>
        <dbReference type="EMBL" id="AKH96631.1"/>
    </source>
</evidence>
<dbReference type="Proteomes" id="UP000069906">
    <property type="component" value="Chromosome"/>
</dbReference>
<dbReference type="KEGG" id="hsu:HLASF_0117"/>
<dbReference type="OrthoDB" id="262877at2157"/>
<organism evidence="1 4">
    <name type="scientific">Halanaeroarchaeum sulfurireducens</name>
    <dbReference type="NCBI Taxonomy" id="1604004"/>
    <lineage>
        <taxon>Archaea</taxon>
        <taxon>Methanobacteriati</taxon>
        <taxon>Methanobacteriota</taxon>
        <taxon>Stenosarchaea group</taxon>
        <taxon>Halobacteria</taxon>
        <taxon>Halobacteriales</taxon>
        <taxon>Halobacteriaceae</taxon>
        <taxon>Halanaeroarchaeum</taxon>
    </lineage>
</organism>
<dbReference type="KEGG" id="hsf:HLASA_0117"/>
<dbReference type="EMBL" id="CP011564">
    <property type="protein sequence ID" value="ALG81033.1"/>
    <property type="molecule type" value="Genomic_DNA"/>
</dbReference>
<dbReference type="InterPro" id="IPR019587">
    <property type="entry name" value="Polyketide_cyclase/dehydratase"/>
</dbReference>
<proteinExistence type="predicted"/>
<dbReference type="HOGENOM" id="CLU_1860676_0_0_2"/>